<dbReference type="AlphaFoldDB" id="A0A8T8T5X2"/>
<dbReference type="Proteomes" id="UP000077671">
    <property type="component" value="Unassembled WGS sequence"/>
</dbReference>
<dbReference type="EMBL" id="LWDD02000907">
    <property type="protein sequence ID" value="KAE8255436.1"/>
    <property type="molecule type" value="Genomic_DNA"/>
</dbReference>
<gene>
    <name evidence="2" type="ORF">A4X03_0g5567</name>
</gene>
<sequence length="126" mass="14333">MDWCITGADTASKEENGDAAAASGTVAMEEDEQVEENRLVRVMVHGSVCGDIKRGDKRFLERIEEAMKMLDDWRSDKPEAPGEGELLDVLRELWPGPLRTKKMCMPRLVLEAQCHCRPSQREEDDW</sequence>
<reference evidence="2" key="1">
    <citation type="submission" date="2016-04" db="EMBL/GenBank/DDBJ databases">
        <authorList>
            <person name="Nguyen H.D."/>
            <person name="Kesanakurti P."/>
            <person name="Cullis J."/>
            <person name="Levesque C.A."/>
            <person name="Hambleton S."/>
        </authorList>
    </citation>
    <scope>NUCLEOTIDE SEQUENCE</scope>
    <source>
        <strain evidence="2">DAOMC 238032</strain>
    </source>
</reference>
<name>A0A8T8T5X2_9BASI</name>
<feature type="region of interest" description="Disordered" evidence="1">
    <location>
        <begin position="1"/>
        <end position="30"/>
    </location>
</feature>
<protein>
    <submittedName>
        <fullName evidence="2">Uncharacterized protein</fullName>
    </submittedName>
</protein>
<comment type="caution">
    <text evidence="2">The sequence shown here is derived from an EMBL/GenBank/DDBJ whole genome shotgun (WGS) entry which is preliminary data.</text>
</comment>
<evidence type="ECO:0000313" key="2">
    <source>
        <dbReference type="EMBL" id="KAE8255436.1"/>
    </source>
</evidence>
<organism evidence="2 3">
    <name type="scientific">Tilletia caries</name>
    <name type="common">wheat bunt fungus</name>
    <dbReference type="NCBI Taxonomy" id="13290"/>
    <lineage>
        <taxon>Eukaryota</taxon>
        <taxon>Fungi</taxon>
        <taxon>Dikarya</taxon>
        <taxon>Basidiomycota</taxon>
        <taxon>Ustilaginomycotina</taxon>
        <taxon>Exobasidiomycetes</taxon>
        <taxon>Tilletiales</taxon>
        <taxon>Tilletiaceae</taxon>
        <taxon>Tilletia</taxon>
    </lineage>
</organism>
<evidence type="ECO:0000256" key="1">
    <source>
        <dbReference type="SAM" id="MobiDB-lite"/>
    </source>
</evidence>
<reference evidence="2" key="2">
    <citation type="journal article" date="2019" name="IMA Fungus">
        <title>Genome sequencing and comparison of five Tilletia species to identify candidate genes for the detection of regulated species infecting wheat.</title>
        <authorList>
            <person name="Nguyen H.D.T."/>
            <person name="Sultana T."/>
            <person name="Kesanakurti P."/>
            <person name="Hambleton S."/>
        </authorList>
    </citation>
    <scope>NUCLEOTIDE SEQUENCE</scope>
    <source>
        <strain evidence="2">DAOMC 238032</strain>
    </source>
</reference>
<evidence type="ECO:0000313" key="3">
    <source>
        <dbReference type="Proteomes" id="UP000077671"/>
    </source>
</evidence>
<proteinExistence type="predicted"/>
<accession>A0A8T8T5X2</accession>